<feature type="region of interest" description="Disordered" evidence="1">
    <location>
        <begin position="1"/>
        <end position="32"/>
    </location>
</feature>
<protein>
    <submittedName>
        <fullName evidence="3">Uncharacterized protein</fullName>
    </submittedName>
</protein>
<proteinExistence type="predicted"/>
<evidence type="ECO:0000313" key="3">
    <source>
        <dbReference type="WBParaSite" id="ACRNAN_scaffold4397.g21051.t1"/>
    </source>
</evidence>
<evidence type="ECO:0000313" key="2">
    <source>
        <dbReference type="Proteomes" id="UP000887540"/>
    </source>
</evidence>
<dbReference type="Proteomes" id="UP000887540">
    <property type="component" value="Unplaced"/>
</dbReference>
<organism evidence="2 3">
    <name type="scientific">Acrobeloides nanus</name>
    <dbReference type="NCBI Taxonomy" id="290746"/>
    <lineage>
        <taxon>Eukaryota</taxon>
        <taxon>Metazoa</taxon>
        <taxon>Ecdysozoa</taxon>
        <taxon>Nematoda</taxon>
        <taxon>Chromadorea</taxon>
        <taxon>Rhabditida</taxon>
        <taxon>Tylenchina</taxon>
        <taxon>Cephalobomorpha</taxon>
        <taxon>Cephaloboidea</taxon>
        <taxon>Cephalobidae</taxon>
        <taxon>Acrobeloides</taxon>
    </lineage>
</organism>
<dbReference type="WBParaSite" id="ACRNAN_scaffold4397.g21051.t1">
    <property type="protein sequence ID" value="ACRNAN_scaffold4397.g21051.t1"/>
    <property type="gene ID" value="ACRNAN_scaffold4397.g21051"/>
</dbReference>
<sequence>MSSKAPKQTFEPKWVQPKLGQNKQPNDFSQRSYVWSPSTSYTISSYYSSPSTSSTIASNYSSPSTSTIANNYSSSSTLSSYADQINSLCVEGNRKKLYLEKHYLIQLNKEAESRIPSLMEEISVLE</sequence>
<keyword evidence="2" id="KW-1185">Reference proteome</keyword>
<reference evidence="3" key="1">
    <citation type="submission" date="2022-11" db="UniProtKB">
        <authorList>
            <consortium name="WormBaseParasite"/>
        </authorList>
    </citation>
    <scope>IDENTIFICATION</scope>
</reference>
<name>A0A914DVT3_9BILA</name>
<feature type="compositionally biased region" description="Polar residues" evidence="1">
    <location>
        <begin position="19"/>
        <end position="32"/>
    </location>
</feature>
<evidence type="ECO:0000256" key="1">
    <source>
        <dbReference type="SAM" id="MobiDB-lite"/>
    </source>
</evidence>
<dbReference type="AlphaFoldDB" id="A0A914DVT3"/>
<accession>A0A914DVT3</accession>